<feature type="compositionally biased region" description="Basic and acidic residues" evidence="3">
    <location>
        <begin position="729"/>
        <end position="739"/>
    </location>
</feature>
<feature type="compositionally biased region" description="Low complexity" evidence="3">
    <location>
        <begin position="160"/>
        <end position="173"/>
    </location>
</feature>
<dbReference type="Gene3D" id="1.20.920.10">
    <property type="entry name" value="Bromodomain-like"/>
    <property type="match status" value="1"/>
</dbReference>
<feature type="compositionally biased region" description="Low complexity" evidence="3">
    <location>
        <begin position="754"/>
        <end position="765"/>
    </location>
</feature>
<accession>A0A0M3K9X9</accession>
<dbReference type="Pfam" id="PF00439">
    <property type="entry name" value="Bromodomain"/>
    <property type="match status" value="1"/>
</dbReference>
<evidence type="ECO:0000256" key="2">
    <source>
        <dbReference type="PROSITE-ProRule" id="PRU00035"/>
    </source>
</evidence>
<feature type="compositionally biased region" description="Gly residues" evidence="3">
    <location>
        <begin position="632"/>
        <end position="644"/>
    </location>
</feature>
<feature type="region of interest" description="Disordered" evidence="3">
    <location>
        <begin position="147"/>
        <end position="831"/>
    </location>
</feature>
<feature type="compositionally biased region" description="Basic and acidic residues" evidence="3">
    <location>
        <begin position="780"/>
        <end position="794"/>
    </location>
</feature>
<proteinExistence type="predicted"/>
<dbReference type="GO" id="GO:0035267">
    <property type="term" value="C:NuA4 histone acetyltransferase complex"/>
    <property type="evidence" value="ECO:0007669"/>
    <property type="project" value="TreeGrafter"/>
</dbReference>
<feature type="compositionally biased region" description="Polar residues" evidence="3">
    <location>
        <begin position="498"/>
        <end position="510"/>
    </location>
</feature>
<dbReference type="OrthoDB" id="1742084at2759"/>
<evidence type="ECO:0000313" key="7">
    <source>
        <dbReference type="WBParaSite" id="ASIM_0001777501-mRNA-1"/>
    </source>
</evidence>
<dbReference type="AlphaFoldDB" id="A0A0M3K9X9"/>
<name>A0A0M3K9X9_ANISI</name>
<sequence length="993" mass="107444">RVCAENLTNEFAFKRSTGFFTAKTCKDEFDRIICSGHPEHFIRQKGEKYSQKELIKAWIVYLQKQVKLEYARQTEMLLIKMREKAAIFNRIFSEDNPLTDEEIAKRLEEARLEDSKRDPEVVKREVEAGMEKIAELRALHEEEPEKYPPLRIVIPPSRPVQPSESSPSAAPFSPIKPLFDGLNWDKGQGSSGDAKAAETSEPKSSGGDLKSPKNMDVVQSEILEEPQVPQVSGAEAGTSGIGADGEKLDVEEEENEATKKAESVGESERAQTADASGQSGPPEIPEIPSSRTSGGDGGGMSLRSMSPKKLVREAEIDECQSGIGQSGGTIEVTEEVKGQPSDGGQRSEVKEDEPVTSSDGAAGVVSSIKKEQKSGAAGEKGSVEDRSVAIADSTVQEGKVATNSVEKIPAGSPRGLTEGQEKSTGEVQMARVKLEAEDVEGGSMEGDGIGRGDEMSSSETKTEPTVQESTTRSGRSVGEGRGGDERHTQAGGERRQLRNQNRGEASTSAMGRTGSRAVRMSPRKASADIGLKGDTDQSKGQVHTPELRSRKSSASGGPSAEAGDGPPSQSLRSRRGAEKADDGEEPVVTRRVLIERRRVNESSVTPLRLSELAPPTRRKRTHDGDESASVGGVSGQDSEGGGGTKEATTKRRKLSLRDPSTTATNTESSEKHSDGSKIVETHIEIQSSPEPEGGESTKGTKGRTEEVAEKPAQQTVGRRGSLRSAGGVKEVESRREERANAGGMVRTRASDGMPPSAHPRASASAILESDEEENDDEEENKPLGDIRSRPRREVPSSGVDTVTTPRSTRSESSRHPMGSSRRRSRRDELDETTIEQKAFMTSVWRMVSSHRHAAIFAQPVSDSIARGYSKVVKNRMDLQTLKKQVDSGRIADMLDFKRRLLLMFANAVMFNSTGHDVNNYAKEMADDSLNALRTMQKDILNMKEGAHVTRRAAAAEEASLERRRRSAYLSALTPSTSTEKLDSSGKDTHSAEK</sequence>
<dbReference type="PANTHER" id="PTHR15398">
    <property type="entry name" value="BROMODOMAIN-CONTAINING PROTEIN 8"/>
    <property type="match status" value="1"/>
</dbReference>
<dbReference type="EMBL" id="UYRR01033823">
    <property type="protein sequence ID" value="VDK59690.1"/>
    <property type="molecule type" value="Genomic_DNA"/>
</dbReference>
<dbReference type="WBParaSite" id="ASIM_0001777501-mRNA-1">
    <property type="protein sequence ID" value="ASIM_0001777501-mRNA-1"/>
    <property type="gene ID" value="ASIM_0001777501"/>
</dbReference>
<feature type="compositionally biased region" description="Low complexity" evidence="3">
    <location>
        <begin position="552"/>
        <end position="568"/>
    </location>
</feature>
<gene>
    <name evidence="5" type="ORF">ASIM_LOCUS17177</name>
</gene>
<keyword evidence="6" id="KW-1185">Reference proteome</keyword>
<feature type="compositionally biased region" description="Basic and acidic residues" evidence="3">
    <location>
        <begin position="979"/>
        <end position="993"/>
    </location>
</feature>
<dbReference type="InterPro" id="IPR001487">
    <property type="entry name" value="Bromodomain"/>
</dbReference>
<dbReference type="PROSITE" id="PS50014">
    <property type="entry name" value="BROMODOMAIN_2"/>
    <property type="match status" value="1"/>
</dbReference>
<organism evidence="7">
    <name type="scientific">Anisakis simplex</name>
    <name type="common">Herring worm</name>
    <dbReference type="NCBI Taxonomy" id="6269"/>
    <lineage>
        <taxon>Eukaryota</taxon>
        <taxon>Metazoa</taxon>
        <taxon>Ecdysozoa</taxon>
        <taxon>Nematoda</taxon>
        <taxon>Chromadorea</taxon>
        <taxon>Rhabditida</taxon>
        <taxon>Spirurina</taxon>
        <taxon>Ascaridomorpha</taxon>
        <taxon>Ascaridoidea</taxon>
        <taxon>Anisakidae</taxon>
        <taxon>Anisakis</taxon>
        <taxon>Anisakis simplex complex</taxon>
    </lineage>
</organism>
<evidence type="ECO:0000313" key="6">
    <source>
        <dbReference type="Proteomes" id="UP000267096"/>
    </source>
</evidence>
<feature type="domain" description="Bromo" evidence="4">
    <location>
        <begin position="848"/>
        <end position="918"/>
    </location>
</feature>
<evidence type="ECO:0000256" key="1">
    <source>
        <dbReference type="ARBA" id="ARBA00023117"/>
    </source>
</evidence>
<evidence type="ECO:0000256" key="3">
    <source>
        <dbReference type="SAM" id="MobiDB-lite"/>
    </source>
</evidence>
<reference evidence="7" key="1">
    <citation type="submission" date="2017-02" db="UniProtKB">
        <authorList>
            <consortium name="WormBaseParasite"/>
        </authorList>
    </citation>
    <scope>IDENTIFICATION</scope>
</reference>
<feature type="compositionally biased region" description="Acidic residues" evidence="3">
    <location>
        <begin position="768"/>
        <end position="779"/>
    </location>
</feature>
<feature type="compositionally biased region" description="Basic and acidic residues" evidence="3">
    <location>
        <begin position="256"/>
        <end position="271"/>
    </location>
</feature>
<dbReference type="SMART" id="SM00297">
    <property type="entry name" value="BROMO"/>
    <property type="match status" value="1"/>
</dbReference>
<feature type="compositionally biased region" description="Basic and acidic residues" evidence="3">
    <location>
        <begin position="481"/>
        <end position="496"/>
    </location>
</feature>
<protein>
    <submittedName>
        <fullName evidence="7">Brd8 (inferred by orthology to a D. melanogaster protein)</fullName>
    </submittedName>
</protein>
<dbReference type="PANTHER" id="PTHR15398:SF4">
    <property type="entry name" value="BROMODOMAIN-CONTAINING PROTEIN 8 ISOFORM X1"/>
    <property type="match status" value="1"/>
</dbReference>
<feature type="compositionally biased region" description="Polar residues" evidence="3">
    <location>
        <begin position="658"/>
        <end position="667"/>
    </location>
</feature>
<evidence type="ECO:0000313" key="5">
    <source>
        <dbReference type="EMBL" id="VDK59690.1"/>
    </source>
</evidence>
<evidence type="ECO:0000259" key="4">
    <source>
        <dbReference type="PROSITE" id="PS50014"/>
    </source>
</evidence>
<dbReference type="SUPFAM" id="SSF47370">
    <property type="entry name" value="Bromodomain"/>
    <property type="match status" value="1"/>
</dbReference>
<feature type="compositionally biased region" description="Polar residues" evidence="3">
    <location>
        <begin position="455"/>
        <end position="471"/>
    </location>
</feature>
<keyword evidence="1 2" id="KW-0103">Bromodomain</keyword>
<dbReference type="Proteomes" id="UP000267096">
    <property type="component" value="Unassembled WGS sequence"/>
</dbReference>
<feature type="compositionally biased region" description="Basic and acidic residues" evidence="3">
    <location>
        <begin position="668"/>
        <end position="683"/>
    </location>
</feature>
<feature type="compositionally biased region" description="Polar residues" evidence="3">
    <location>
        <begin position="393"/>
        <end position="405"/>
    </location>
</feature>
<reference evidence="5 6" key="2">
    <citation type="submission" date="2018-11" db="EMBL/GenBank/DDBJ databases">
        <authorList>
            <consortium name="Pathogen Informatics"/>
        </authorList>
    </citation>
    <scope>NUCLEOTIDE SEQUENCE [LARGE SCALE GENOMIC DNA]</scope>
</reference>
<feature type="region of interest" description="Disordered" evidence="3">
    <location>
        <begin position="957"/>
        <end position="993"/>
    </location>
</feature>
<dbReference type="InterPro" id="IPR036427">
    <property type="entry name" value="Bromodomain-like_sf"/>
</dbReference>